<dbReference type="SMART" id="SM01006">
    <property type="entry name" value="AlcB"/>
    <property type="match status" value="1"/>
</dbReference>
<gene>
    <name evidence="6" type="ORF">D0Z08_31435</name>
</gene>
<evidence type="ECO:0000256" key="2">
    <source>
        <dbReference type="ARBA" id="ARBA00005102"/>
    </source>
</evidence>
<dbReference type="GO" id="GO:0019290">
    <property type="term" value="P:siderophore biosynthetic process"/>
    <property type="evidence" value="ECO:0007669"/>
    <property type="project" value="InterPro"/>
</dbReference>
<evidence type="ECO:0000256" key="4">
    <source>
        <dbReference type="ARBA" id="ARBA00031122"/>
    </source>
</evidence>
<dbReference type="AlphaFoldDB" id="A0A417XS17"/>
<dbReference type="EMBL" id="QXGH01000061">
    <property type="protein sequence ID" value="RHW22422.1"/>
    <property type="molecule type" value="Genomic_DNA"/>
</dbReference>
<comment type="function">
    <text evidence="1">Acyltransferase required for the direct transfer of medium- to long-chain fatty acyl moieties from a carrier protein (MbtL) on to the epsilon-amino group of lysine residue in the mycobactin core.</text>
</comment>
<dbReference type="Proteomes" id="UP000283644">
    <property type="component" value="Unassembled WGS sequence"/>
</dbReference>
<dbReference type="InterPro" id="IPR019432">
    <property type="entry name" value="Acyltransferase_MbtK/IucB-like"/>
</dbReference>
<dbReference type="Gene3D" id="3.40.630.30">
    <property type="match status" value="1"/>
</dbReference>
<dbReference type="PANTHER" id="PTHR31438">
    <property type="entry name" value="LYSINE N-ACYLTRANSFERASE C17G9.06C-RELATED"/>
    <property type="match status" value="1"/>
</dbReference>
<dbReference type="SUPFAM" id="SSF55729">
    <property type="entry name" value="Acyl-CoA N-acyltransferases (Nat)"/>
    <property type="match status" value="1"/>
</dbReference>
<dbReference type="RefSeq" id="WP_118929226.1">
    <property type="nucleotide sequence ID" value="NZ_QXGH01000061.1"/>
</dbReference>
<dbReference type="Pfam" id="PF13523">
    <property type="entry name" value="Acetyltransf_8"/>
    <property type="match status" value="1"/>
</dbReference>
<comment type="pathway">
    <text evidence="2">Siderophore biosynthesis; mycobactin biosynthesis.</text>
</comment>
<evidence type="ECO:0000313" key="7">
    <source>
        <dbReference type="Proteomes" id="UP000283644"/>
    </source>
</evidence>
<dbReference type="InterPro" id="IPR016181">
    <property type="entry name" value="Acyl_CoA_acyltransferase"/>
</dbReference>
<organism evidence="6 7">
    <name type="scientific">Nocardioides immobilis</name>
    <dbReference type="NCBI Taxonomy" id="2049295"/>
    <lineage>
        <taxon>Bacteria</taxon>
        <taxon>Bacillati</taxon>
        <taxon>Actinomycetota</taxon>
        <taxon>Actinomycetes</taxon>
        <taxon>Propionibacteriales</taxon>
        <taxon>Nocardioidaceae</taxon>
        <taxon>Nocardioides</taxon>
    </lineage>
</organism>
<dbReference type="GO" id="GO:0016410">
    <property type="term" value="F:N-acyltransferase activity"/>
    <property type="evidence" value="ECO:0007669"/>
    <property type="project" value="TreeGrafter"/>
</dbReference>
<keyword evidence="6" id="KW-0808">Transferase</keyword>
<keyword evidence="7" id="KW-1185">Reference proteome</keyword>
<accession>A0A417XS17</accession>
<sequence length="171" mass="19002">MSASLRPVDPATDAAMLHGWVTEERAVFWGMTDCDEARVREIYEYIDEQEHLAAYLFVVDGTPVGILQTYDPEVDEIGEWYDRQSGDVGVHLLLAAVPERAGRTAEVVAAGLAFVFGLPGCTRIVLEPDARNAPSLALMERIGAVRGPLVDMRTSIMEKPAQFYFLERDEK</sequence>
<dbReference type="OrthoDB" id="5177616at2"/>
<evidence type="ECO:0000256" key="1">
    <source>
        <dbReference type="ARBA" id="ARBA00003818"/>
    </source>
</evidence>
<feature type="domain" description="Acyltransferase MbtK/IucB-like conserved" evidence="5">
    <location>
        <begin position="6"/>
        <end position="53"/>
    </location>
</feature>
<evidence type="ECO:0000256" key="3">
    <source>
        <dbReference type="ARBA" id="ARBA00020586"/>
    </source>
</evidence>
<proteinExistence type="predicted"/>
<dbReference type="PANTHER" id="PTHR31438:SF1">
    <property type="entry name" value="LYSINE N-ACYLTRANSFERASE C17G9.06C-RELATED"/>
    <property type="match status" value="1"/>
</dbReference>
<dbReference type="UniPathway" id="UPA00011"/>
<protein>
    <recommendedName>
        <fullName evidence="3">Lysine N-acyltransferase MbtK</fullName>
    </recommendedName>
    <alternativeName>
        <fullName evidence="4">Mycobactin synthase protein K</fullName>
    </alternativeName>
</protein>
<name>A0A417XS17_9ACTN</name>
<comment type="caution">
    <text evidence="6">The sequence shown here is derived from an EMBL/GenBank/DDBJ whole genome shotgun (WGS) entry which is preliminary data.</text>
</comment>
<reference evidence="6 7" key="1">
    <citation type="submission" date="2018-09" db="EMBL/GenBank/DDBJ databases">
        <title>Genome sequencing of Nocardioides immobilis CCTCC AB 2017083 for comparison to Nocardioides silvaticus.</title>
        <authorList>
            <person name="Li C."/>
            <person name="Wang G."/>
        </authorList>
    </citation>
    <scope>NUCLEOTIDE SEQUENCE [LARGE SCALE GENOMIC DNA]</scope>
    <source>
        <strain evidence="6 7">CCTCC AB 2017083</strain>
    </source>
</reference>
<evidence type="ECO:0000259" key="5">
    <source>
        <dbReference type="SMART" id="SM01006"/>
    </source>
</evidence>
<evidence type="ECO:0000313" key="6">
    <source>
        <dbReference type="EMBL" id="RHW22422.1"/>
    </source>
</evidence>